<sequence length="760" mass="83211">MAQNLLDEAERLRFVGQLFKEARHDPVAFLNRSLNVAQKTIIQKMAPKLVSNVFVAAGVGAVSEVEFTGLASAYAPAAAKAIMGFAAFKDDGSMSCSLLPESSRDRVQQTVVMELVEKTLAASSDDFQSTWAALVDAGPPAETQNYFSGCEIPPIWSRQAYVDLSLGASFSGLLKHGVNASPQLATVARVVPEKKCETSLRLRTFSNRRGKPNHLGVSCWDTVDKVAALGNDLQSAAARFKGLWSEFRDIHLPIDNYEGTLFLVGGFIDEGQSVKILDAVQLMTNIDSETQSQDLDVTIAKAWFTKLMNDLEEVIEGTIGEALTPHVIDRMLEPPPTGGYGQEEDPQWAADTFRCMMQLVIFHDNLESALDRGRPWSKLMSEFRAKLNLLVDVSQAAVCENDTDYLGVLRTWSSFWVRQQRIAITDVSLGARRSEAVKALTVLRSSSIEVAATRAFKNVLDFRKGFDDGIIQLATQLKDTFPKACSTLLDEAKTRDNITAVLGRLSKDDPVSLVEIAGAAADGHEFLQPDTDKPLMAKVMAAYGNAVDSWIASSKGVFQFDRLHDFFKVVIPACETGDFSSCPWMEKTNDEGIKEDMGIYDQLCKTAMSTFRIAEATLKLMTKFDGSATRVSDVQAVRDAYSKVSQMEGEIKMVIATASIGNTVLQRPRPKSSTSDVKKTKAYYVNKTGLQISKLGRFLRDVLKEAEMVDTVAADADAVSVSSKDTAAPTRASSDQAIAQPSGKRPRASSWFAALKMQKK</sequence>
<evidence type="ECO:0000313" key="2">
    <source>
        <dbReference type="EMBL" id="CAK0813031.1"/>
    </source>
</evidence>
<feature type="region of interest" description="Disordered" evidence="1">
    <location>
        <begin position="719"/>
        <end position="749"/>
    </location>
</feature>
<dbReference type="Proteomes" id="UP001189429">
    <property type="component" value="Unassembled WGS sequence"/>
</dbReference>
<evidence type="ECO:0000313" key="3">
    <source>
        <dbReference type="Proteomes" id="UP001189429"/>
    </source>
</evidence>
<comment type="caution">
    <text evidence="2">The sequence shown here is derived from an EMBL/GenBank/DDBJ whole genome shotgun (WGS) entry which is preliminary data.</text>
</comment>
<dbReference type="EMBL" id="CAUYUJ010005271">
    <property type="protein sequence ID" value="CAK0813031.1"/>
    <property type="molecule type" value="Genomic_DNA"/>
</dbReference>
<gene>
    <name evidence="2" type="ORF">PCOR1329_LOCUS17097</name>
</gene>
<protein>
    <submittedName>
        <fullName evidence="2">Uncharacterized protein</fullName>
    </submittedName>
</protein>
<accession>A0ABN9R2T8</accession>
<reference evidence="2" key="1">
    <citation type="submission" date="2023-10" db="EMBL/GenBank/DDBJ databases">
        <authorList>
            <person name="Chen Y."/>
            <person name="Shah S."/>
            <person name="Dougan E. K."/>
            <person name="Thang M."/>
            <person name="Chan C."/>
        </authorList>
    </citation>
    <scope>NUCLEOTIDE SEQUENCE [LARGE SCALE GENOMIC DNA]</scope>
</reference>
<name>A0ABN9R2T8_9DINO</name>
<keyword evidence="3" id="KW-1185">Reference proteome</keyword>
<proteinExistence type="predicted"/>
<evidence type="ECO:0000256" key="1">
    <source>
        <dbReference type="SAM" id="MobiDB-lite"/>
    </source>
</evidence>
<feature type="compositionally biased region" description="Low complexity" evidence="1">
    <location>
        <begin position="719"/>
        <end position="728"/>
    </location>
</feature>
<organism evidence="2 3">
    <name type="scientific">Prorocentrum cordatum</name>
    <dbReference type="NCBI Taxonomy" id="2364126"/>
    <lineage>
        <taxon>Eukaryota</taxon>
        <taxon>Sar</taxon>
        <taxon>Alveolata</taxon>
        <taxon>Dinophyceae</taxon>
        <taxon>Prorocentrales</taxon>
        <taxon>Prorocentraceae</taxon>
        <taxon>Prorocentrum</taxon>
    </lineage>
</organism>